<dbReference type="Pfam" id="PF01926">
    <property type="entry name" value="MMR_HSR1"/>
    <property type="match status" value="1"/>
</dbReference>
<dbReference type="GO" id="GO:0005737">
    <property type="term" value="C:cytoplasm"/>
    <property type="evidence" value="ECO:0007669"/>
    <property type="project" value="TreeGrafter"/>
</dbReference>
<dbReference type="Pfam" id="PF08438">
    <property type="entry name" value="YGR210-like_G4"/>
    <property type="match status" value="1"/>
</dbReference>
<sequence length="397" mass="43968">MLQIAVTGKPNVGKSSFFNSATLSEVEVANYPFTTIDANAAIAYVTSPCPCGELEVTCNPRTGKCEEHIRYIPVELIDVAGLVPGAHEGKGLGNQFLDDLSQARALIHIIDASGSTDAEGNPCEAGSHDPLDDVNFLKGEVTMWVYSILERNWPRLIRKVMSEHLNFAKVIAEQLSGAGVFLDDVLEAERSITDTNYDKWEKDEILDFIEKILEHAKPIIIVANKIDTPTAYENIQRLQEKYDQVIPTSAESELALVNAQKAGLIKYQSGDDHFTIVDEAKLSDKQKAALMYIDENVLKKYGSTGIQETLNTAVYDVLNEIVVYPVEDEHKYSDQKGNILPDALLIPKGSNPRDLAYCIHTDIGEGFTHAIDARRNMRISSEQELKQSDIISIISNK</sequence>
<dbReference type="CDD" id="cd01899">
    <property type="entry name" value="Ygr210"/>
    <property type="match status" value="1"/>
</dbReference>
<dbReference type="Gene3D" id="1.10.8.470">
    <property type="match status" value="1"/>
</dbReference>
<evidence type="ECO:0000313" key="7">
    <source>
        <dbReference type="Proteomes" id="UP000246004"/>
    </source>
</evidence>
<reference evidence="5 7" key="1">
    <citation type="submission" date="2016-04" db="EMBL/GenBank/DDBJ databases">
        <title>Genome sequence of Methanosphaera cuniculi DSM 4103.</title>
        <authorList>
            <person name="Poehlein A."/>
            <person name="Seedorf H."/>
            <person name="Daniel R."/>
        </authorList>
    </citation>
    <scope>NUCLEOTIDE SEQUENCE [LARGE SCALE GENOMIC DNA]</scope>
    <source>
        <strain evidence="5 7">DSM 4103</strain>
    </source>
</reference>
<name>A0A2A2HFM4_9EURY</name>
<dbReference type="AlphaFoldDB" id="A0A2A2HFM4"/>
<dbReference type="Proteomes" id="UP000246004">
    <property type="component" value="Unassembled WGS sequence"/>
</dbReference>
<protein>
    <submittedName>
        <fullName evidence="5">Ribosome-binding ATPase YchF</fullName>
    </submittedName>
    <submittedName>
        <fullName evidence="4">Translation-associated GTPase</fullName>
    </submittedName>
</protein>
<dbReference type="InterPro" id="IPR013646">
    <property type="entry name" value="YGR210-like_G4"/>
</dbReference>
<dbReference type="Proteomes" id="UP000217528">
    <property type="component" value="Unassembled WGS sequence"/>
</dbReference>
<dbReference type="PANTHER" id="PTHR23305:SF1">
    <property type="entry name" value="OBG-TYPE G DOMAIN-CONTAINING PROTEIN"/>
    <property type="match status" value="1"/>
</dbReference>
<dbReference type="RefSeq" id="WP_095607857.1">
    <property type="nucleotide sequence ID" value="NZ_CAUHCB010000009.1"/>
</dbReference>
<organism evidence="4 6">
    <name type="scientific">Methanosphaera cuniculi</name>
    <dbReference type="NCBI Taxonomy" id="1077256"/>
    <lineage>
        <taxon>Archaea</taxon>
        <taxon>Methanobacteriati</taxon>
        <taxon>Methanobacteriota</taxon>
        <taxon>Methanomada group</taxon>
        <taxon>Methanobacteria</taxon>
        <taxon>Methanobacteriales</taxon>
        <taxon>Methanobacteriaceae</taxon>
        <taxon>Methanosphaera</taxon>
    </lineage>
</organism>
<dbReference type="InterPro" id="IPR012675">
    <property type="entry name" value="Beta-grasp_dom_sf"/>
</dbReference>
<dbReference type="SUPFAM" id="SSF81271">
    <property type="entry name" value="TGS-like"/>
    <property type="match status" value="1"/>
</dbReference>
<keyword evidence="2" id="KW-0547">Nucleotide-binding</keyword>
<evidence type="ECO:0000256" key="1">
    <source>
        <dbReference type="ARBA" id="ARBA00007476"/>
    </source>
</evidence>
<dbReference type="InterPro" id="IPR004095">
    <property type="entry name" value="TGS"/>
</dbReference>
<comment type="caution">
    <text evidence="4">The sequence shown here is derived from an EMBL/GenBank/DDBJ whole genome shotgun (WGS) entry which is preliminary data.</text>
</comment>
<dbReference type="OrthoDB" id="5875at2157"/>
<dbReference type="FunFam" id="3.10.20.30:FF:000002">
    <property type="entry name" value="GTP pyrophosphokinase (RelA/SpoT)"/>
    <property type="match status" value="1"/>
</dbReference>
<evidence type="ECO:0000256" key="2">
    <source>
        <dbReference type="ARBA" id="ARBA00022741"/>
    </source>
</evidence>
<dbReference type="EMBL" id="LMVN01000001">
    <property type="protein sequence ID" value="PAV08207.1"/>
    <property type="molecule type" value="Genomic_DNA"/>
</dbReference>
<evidence type="ECO:0000313" key="4">
    <source>
        <dbReference type="EMBL" id="PAV08207.1"/>
    </source>
</evidence>
<dbReference type="Gene3D" id="3.10.20.30">
    <property type="match status" value="1"/>
</dbReference>
<dbReference type="PRINTS" id="PR00326">
    <property type="entry name" value="GTP1OBG"/>
</dbReference>
<dbReference type="InterPro" id="IPR012676">
    <property type="entry name" value="TGS-like"/>
</dbReference>
<dbReference type="Pfam" id="PF02824">
    <property type="entry name" value="TGS"/>
    <property type="match status" value="1"/>
</dbReference>
<feature type="domain" description="OBG-type G" evidence="3">
    <location>
        <begin position="2"/>
        <end position="268"/>
    </location>
</feature>
<gene>
    <name evidence="4" type="primary">ychF</name>
    <name evidence="4" type="ORF">ASJ82_03160</name>
    <name evidence="5" type="ORF">MSCUN_07270</name>
</gene>
<dbReference type="GO" id="GO:0005525">
    <property type="term" value="F:GTP binding"/>
    <property type="evidence" value="ECO:0007669"/>
    <property type="project" value="InterPro"/>
</dbReference>
<dbReference type="PANTHER" id="PTHR23305">
    <property type="entry name" value="OBG GTPASE FAMILY"/>
    <property type="match status" value="1"/>
</dbReference>
<comment type="similarity">
    <text evidence="1">Belongs to the RelA/SpoT family.</text>
</comment>
<dbReference type="GO" id="GO:0016887">
    <property type="term" value="F:ATP hydrolysis activity"/>
    <property type="evidence" value="ECO:0007669"/>
    <property type="project" value="TreeGrafter"/>
</dbReference>
<accession>A0A2A2HFM4</accession>
<evidence type="ECO:0000313" key="6">
    <source>
        <dbReference type="Proteomes" id="UP000217528"/>
    </source>
</evidence>
<keyword evidence="6" id="KW-1185">Reference proteome</keyword>
<dbReference type="CDD" id="cd01669">
    <property type="entry name" value="TGS_MJ1332_like"/>
    <property type="match status" value="1"/>
</dbReference>
<dbReference type="InterPro" id="IPR027417">
    <property type="entry name" value="P-loop_NTPase"/>
</dbReference>
<evidence type="ECO:0000259" key="3">
    <source>
        <dbReference type="PROSITE" id="PS51710"/>
    </source>
</evidence>
<dbReference type="SUPFAM" id="SSF52540">
    <property type="entry name" value="P-loop containing nucleoside triphosphate hydrolases"/>
    <property type="match status" value="1"/>
</dbReference>
<reference evidence="4 6" key="2">
    <citation type="journal article" date="2017" name="BMC Genomics">
        <title>Genomic analysis of methanogenic archaea reveals a shift towards energy conservation.</title>
        <authorList>
            <person name="Gilmore S.P."/>
            <person name="Henske J.K."/>
            <person name="Sexton J.A."/>
            <person name="Solomon K.V."/>
            <person name="Seppala S."/>
            <person name="Yoo J.I."/>
            <person name="Huyett L.M."/>
            <person name="Pressman A."/>
            <person name="Cogan J.Z."/>
            <person name="Kivenson V."/>
            <person name="Peng X."/>
            <person name="Tan Y."/>
            <person name="Valentine D.L."/>
            <person name="O'Malley M.A."/>
        </authorList>
    </citation>
    <scope>NUCLEOTIDE SEQUENCE [LARGE SCALE GENOMIC DNA]</scope>
    <source>
        <strain evidence="4 6">1R-7</strain>
    </source>
</reference>
<proteinExistence type="inferred from homology"/>
<dbReference type="EMBL" id="LWMS01000020">
    <property type="protein sequence ID" value="PWL08291.1"/>
    <property type="molecule type" value="Genomic_DNA"/>
</dbReference>
<dbReference type="NCBIfam" id="NF007171">
    <property type="entry name" value="PRK09602.1"/>
    <property type="match status" value="1"/>
</dbReference>
<dbReference type="InterPro" id="IPR006073">
    <property type="entry name" value="GTP-bd"/>
</dbReference>
<dbReference type="PROSITE" id="PS51710">
    <property type="entry name" value="G_OBG"/>
    <property type="match status" value="1"/>
</dbReference>
<dbReference type="InterPro" id="IPR031167">
    <property type="entry name" value="G_OBG"/>
</dbReference>
<dbReference type="Gene3D" id="3.40.50.300">
    <property type="entry name" value="P-loop containing nucleotide triphosphate hydrolases"/>
    <property type="match status" value="1"/>
</dbReference>
<evidence type="ECO:0000313" key="5">
    <source>
        <dbReference type="EMBL" id="PWL08291.1"/>
    </source>
</evidence>